<dbReference type="Proteomes" id="UP000238261">
    <property type="component" value="Unassembled WGS sequence"/>
</dbReference>
<dbReference type="InterPro" id="IPR050712">
    <property type="entry name" value="NAD(P)H-dep_reductase"/>
</dbReference>
<evidence type="ECO:0000259" key="3">
    <source>
        <dbReference type="Pfam" id="PF03358"/>
    </source>
</evidence>
<evidence type="ECO:0000313" key="5">
    <source>
        <dbReference type="Proteomes" id="UP000238261"/>
    </source>
</evidence>
<keyword evidence="2" id="KW-0288">FMN</keyword>
<sequence length="189" mass="20669">MGLKLNIILGSTRPGRAGPVVAKWLERAAIEHGRFDVDLVDLAEFALPLLDEAAHPSLRQYVNEPTKKWSASVNTADAFVFVTPEYDNFPPASLVNAVQVLLREWSYKPAGVMSYGGVSGGLRAAQVLRQLLGNVNVHALPQVVPAPFFSKFIGDDQVFTPNDEMRSGATLMLDELHKWAAALKSLRSD</sequence>
<protein>
    <submittedName>
        <fullName evidence="4">NAD(P)H-dependent oxidoreductase</fullName>
    </submittedName>
</protein>
<dbReference type="EMBL" id="MDEG01000002">
    <property type="protein sequence ID" value="PPU99369.1"/>
    <property type="molecule type" value="Genomic_DNA"/>
</dbReference>
<reference evidence="5" key="1">
    <citation type="submission" date="2016-08" db="EMBL/GenBank/DDBJ databases">
        <authorList>
            <person name="Merda D."/>
            <person name="Briand M."/>
            <person name="Taghouti G."/>
            <person name="Carrere S."/>
            <person name="Gouzy J."/>
            <person name="Portier P."/>
            <person name="Jacques M.-A."/>
            <person name="Fischer-Le Saux M."/>
        </authorList>
    </citation>
    <scope>NUCLEOTIDE SEQUENCE [LARGE SCALE GENOMIC DNA]</scope>
    <source>
        <strain evidence="5">CFBP1156</strain>
    </source>
</reference>
<evidence type="ECO:0000256" key="2">
    <source>
        <dbReference type="ARBA" id="ARBA00022643"/>
    </source>
</evidence>
<dbReference type="PANTHER" id="PTHR30543:SF21">
    <property type="entry name" value="NAD(P)H-DEPENDENT FMN REDUCTASE LOT6"/>
    <property type="match status" value="1"/>
</dbReference>
<dbReference type="RefSeq" id="WP_046977997.1">
    <property type="nucleotide sequence ID" value="NZ_CP043476.1"/>
</dbReference>
<evidence type="ECO:0000313" key="4">
    <source>
        <dbReference type="EMBL" id="PPU99369.1"/>
    </source>
</evidence>
<dbReference type="AlphaFoldDB" id="A0A2S7F1R4"/>
<organism evidence="4 5">
    <name type="scientific">Xanthomonas hyacinthi</name>
    <dbReference type="NCBI Taxonomy" id="56455"/>
    <lineage>
        <taxon>Bacteria</taxon>
        <taxon>Pseudomonadati</taxon>
        <taxon>Pseudomonadota</taxon>
        <taxon>Gammaproteobacteria</taxon>
        <taxon>Lysobacterales</taxon>
        <taxon>Lysobacteraceae</taxon>
        <taxon>Xanthomonas</taxon>
    </lineage>
</organism>
<keyword evidence="2" id="KW-0285">Flavoprotein</keyword>
<dbReference type="OrthoDB" id="9812295at2"/>
<name>A0A2S7F1R4_9XANT</name>
<proteinExistence type="predicted"/>
<comment type="cofactor">
    <cofactor evidence="1">
        <name>FMN</name>
        <dbReference type="ChEBI" id="CHEBI:58210"/>
    </cofactor>
</comment>
<comment type="caution">
    <text evidence="4">The sequence shown here is derived from an EMBL/GenBank/DDBJ whole genome shotgun (WGS) entry which is preliminary data.</text>
</comment>
<dbReference type="PANTHER" id="PTHR30543">
    <property type="entry name" value="CHROMATE REDUCTASE"/>
    <property type="match status" value="1"/>
</dbReference>
<dbReference type="GO" id="GO:0005829">
    <property type="term" value="C:cytosol"/>
    <property type="evidence" value="ECO:0007669"/>
    <property type="project" value="TreeGrafter"/>
</dbReference>
<dbReference type="InterPro" id="IPR029039">
    <property type="entry name" value="Flavoprotein-like_sf"/>
</dbReference>
<dbReference type="InterPro" id="IPR005025">
    <property type="entry name" value="FMN_Rdtase-like_dom"/>
</dbReference>
<dbReference type="GO" id="GO:0010181">
    <property type="term" value="F:FMN binding"/>
    <property type="evidence" value="ECO:0007669"/>
    <property type="project" value="TreeGrafter"/>
</dbReference>
<dbReference type="GO" id="GO:0016491">
    <property type="term" value="F:oxidoreductase activity"/>
    <property type="evidence" value="ECO:0007669"/>
    <property type="project" value="InterPro"/>
</dbReference>
<gene>
    <name evidence="4" type="ORF">XhyaCFBP1156_03635</name>
</gene>
<dbReference type="SUPFAM" id="SSF52218">
    <property type="entry name" value="Flavoproteins"/>
    <property type="match status" value="1"/>
</dbReference>
<dbReference type="Pfam" id="PF03358">
    <property type="entry name" value="FMN_red"/>
    <property type="match status" value="1"/>
</dbReference>
<keyword evidence="5" id="KW-1185">Reference proteome</keyword>
<accession>A0A2S7F1R4</accession>
<feature type="domain" description="NADPH-dependent FMN reductase-like" evidence="3">
    <location>
        <begin position="4"/>
        <end position="146"/>
    </location>
</feature>
<dbReference type="Gene3D" id="3.40.50.360">
    <property type="match status" value="1"/>
</dbReference>
<evidence type="ECO:0000256" key="1">
    <source>
        <dbReference type="ARBA" id="ARBA00001917"/>
    </source>
</evidence>